<protein>
    <submittedName>
        <fullName evidence="2">Uncharacterized protein</fullName>
    </submittedName>
</protein>
<proteinExistence type="predicted"/>
<accession>A0ABV9TXB4</accession>
<keyword evidence="3" id="KW-1185">Reference proteome</keyword>
<organism evidence="2 3">
    <name type="scientific">Actinomadura gamaensis</name>
    <dbReference type="NCBI Taxonomy" id="1763541"/>
    <lineage>
        <taxon>Bacteria</taxon>
        <taxon>Bacillati</taxon>
        <taxon>Actinomycetota</taxon>
        <taxon>Actinomycetes</taxon>
        <taxon>Streptosporangiales</taxon>
        <taxon>Thermomonosporaceae</taxon>
        <taxon>Actinomadura</taxon>
    </lineage>
</organism>
<name>A0ABV9TXB4_9ACTN</name>
<feature type="compositionally biased region" description="Low complexity" evidence="1">
    <location>
        <begin position="47"/>
        <end position="91"/>
    </location>
</feature>
<sequence>MATEPNAYEARWRTVCAELDAHPEISVRYRNDGDLDARFADPDAAWTALTTPDTAPDTTSSTAPDTTSSTAPDSTSDTTSSTAPDSTSDTAHGAGSADASGEITAPAGLADCFVRFRGLGRQWTTTEPGVGGEFFLTSLAHAKPQAYDSWIDPWEGGKRFPSAELRIIDEHPVTGTGNFAGIRLRPGGGEPELWWSTIRYADWRLDIGYREYLDTLLLTRGAFGWQFLFTRAPLATEEFDLVRARLERTLDALPGLFPEDDYTHLKRRFEERL</sequence>
<comment type="caution">
    <text evidence="2">The sequence shown here is derived from an EMBL/GenBank/DDBJ whole genome shotgun (WGS) entry which is preliminary data.</text>
</comment>
<dbReference type="EMBL" id="JBHSIT010000004">
    <property type="protein sequence ID" value="MFC4908791.1"/>
    <property type="molecule type" value="Genomic_DNA"/>
</dbReference>
<dbReference type="Proteomes" id="UP001595872">
    <property type="component" value="Unassembled WGS sequence"/>
</dbReference>
<evidence type="ECO:0000256" key="1">
    <source>
        <dbReference type="SAM" id="MobiDB-lite"/>
    </source>
</evidence>
<feature type="region of interest" description="Disordered" evidence="1">
    <location>
        <begin position="47"/>
        <end position="102"/>
    </location>
</feature>
<evidence type="ECO:0000313" key="2">
    <source>
        <dbReference type="EMBL" id="MFC4908791.1"/>
    </source>
</evidence>
<dbReference type="RefSeq" id="WP_378255749.1">
    <property type="nucleotide sequence ID" value="NZ_JBHSIT010000004.1"/>
</dbReference>
<reference evidence="3" key="1">
    <citation type="journal article" date="2019" name="Int. J. Syst. Evol. Microbiol.">
        <title>The Global Catalogue of Microorganisms (GCM) 10K type strain sequencing project: providing services to taxonomists for standard genome sequencing and annotation.</title>
        <authorList>
            <consortium name="The Broad Institute Genomics Platform"/>
            <consortium name="The Broad Institute Genome Sequencing Center for Infectious Disease"/>
            <person name="Wu L."/>
            <person name="Ma J."/>
        </authorList>
    </citation>
    <scope>NUCLEOTIDE SEQUENCE [LARGE SCALE GENOMIC DNA]</scope>
    <source>
        <strain evidence="3">KLKA75</strain>
    </source>
</reference>
<gene>
    <name evidence="2" type="ORF">ACFPCY_15800</name>
</gene>
<evidence type="ECO:0000313" key="3">
    <source>
        <dbReference type="Proteomes" id="UP001595872"/>
    </source>
</evidence>